<dbReference type="AlphaFoldDB" id="A0A6J8A4B0"/>
<dbReference type="PANTHER" id="PTHR31751:SF7">
    <property type="entry name" value="THAP-TYPE DOMAIN-CONTAINING PROTEIN"/>
    <property type="match status" value="1"/>
</dbReference>
<dbReference type="EMBL" id="CACVKT020000567">
    <property type="protein sequence ID" value="CAC5360486.1"/>
    <property type="molecule type" value="Genomic_DNA"/>
</dbReference>
<evidence type="ECO:0000313" key="2">
    <source>
        <dbReference type="EMBL" id="CAC5360486.1"/>
    </source>
</evidence>
<feature type="region of interest" description="Disordered" evidence="1">
    <location>
        <begin position="79"/>
        <end position="107"/>
    </location>
</feature>
<keyword evidence="3" id="KW-1185">Reference proteome</keyword>
<sequence>MQLELRHVRAYFLGQDNRRHSSFHSNNTVQTVSIEQPNPQNLEMENETLPAVSMPTASTSIPGPVHSLFHTPCDVSDISSAGENKRHNNADHLPVEDSDESDEYGNDLADATETDFDINHIKSINDLDSLTNDHPLLVYQQPLLDLANTQISSLCKVCNANISVAMEIVASATYLKWVGNTYYFFLRYANFQILKISPYNVYTHWKITSHLAIQQGIFCHHFHLGDGRMDNPGQCAQYCSYTFMEYTTKKILCITTMDKRSTDRKSTNLEKASFLKGMNFFKGIKVVEVVTDAHVQIASISQEKELLVWVKDIVNHYWHTAEVATTSEEFLDVWYGVLHHVVNEHQWFVPFANSTFTNGCQHGPLKDGTQSREYLKKGSPSHNELRKL</sequence>
<organism evidence="2 3">
    <name type="scientific">Mytilus coruscus</name>
    <name type="common">Sea mussel</name>
    <dbReference type="NCBI Taxonomy" id="42192"/>
    <lineage>
        <taxon>Eukaryota</taxon>
        <taxon>Metazoa</taxon>
        <taxon>Spiralia</taxon>
        <taxon>Lophotrochozoa</taxon>
        <taxon>Mollusca</taxon>
        <taxon>Bivalvia</taxon>
        <taxon>Autobranchia</taxon>
        <taxon>Pteriomorphia</taxon>
        <taxon>Mytilida</taxon>
        <taxon>Mytiloidea</taxon>
        <taxon>Mytilidae</taxon>
        <taxon>Mytilinae</taxon>
        <taxon>Mytilus</taxon>
    </lineage>
</organism>
<dbReference type="Proteomes" id="UP000507470">
    <property type="component" value="Unassembled WGS sequence"/>
</dbReference>
<evidence type="ECO:0000313" key="3">
    <source>
        <dbReference type="Proteomes" id="UP000507470"/>
    </source>
</evidence>
<feature type="region of interest" description="Disordered" evidence="1">
    <location>
        <begin position="367"/>
        <end position="388"/>
    </location>
</feature>
<dbReference type="OrthoDB" id="10064735at2759"/>
<protein>
    <submittedName>
        <fullName evidence="2">Uncharacterized protein</fullName>
    </submittedName>
</protein>
<feature type="compositionally biased region" description="Acidic residues" evidence="1">
    <location>
        <begin position="96"/>
        <end position="107"/>
    </location>
</feature>
<proteinExistence type="predicted"/>
<dbReference type="PANTHER" id="PTHR31751">
    <property type="entry name" value="SI:CH211-108C17.2-RELATED-RELATED"/>
    <property type="match status" value="1"/>
</dbReference>
<name>A0A6J8A4B0_MYTCO</name>
<reference evidence="2 3" key="1">
    <citation type="submission" date="2020-06" db="EMBL/GenBank/DDBJ databases">
        <authorList>
            <person name="Li R."/>
            <person name="Bekaert M."/>
        </authorList>
    </citation>
    <scope>NUCLEOTIDE SEQUENCE [LARGE SCALE GENOMIC DNA]</scope>
    <source>
        <strain evidence="3">wild</strain>
    </source>
</reference>
<accession>A0A6J8A4B0</accession>
<gene>
    <name evidence="2" type="ORF">MCOR_2954</name>
</gene>
<feature type="compositionally biased region" description="Basic and acidic residues" evidence="1">
    <location>
        <begin position="83"/>
        <end position="95"/>
    </location>
</feature>
<evidence type="ECO:0000256" key="1">
    <source>
        <dbReference type="SAM" id="MobiDB-lite"/>
    </source>
</evidence>